<sequence>MVGSYDITWNATDVAFWSMFECSLACIIACLPALNHLILRFLKKFTKLVTHGHETGPKAPAEKPGVLRLPVHQAEAYQRSVISNGYGRHVKHWANSSRTRSESSGGASTGWGSRSTSTATSSSTNPSTNNSSVMETTVYIIDEIPSDIEEEAENYEEVLRASLGSVKAHPADPAEKRPASSGLVISEDV</sequence>
<feature type="region of interest" description="Disordered" evidence="1">
    <location>
        <begin position="94"/>
        <end position="131"/>
    </location>
</feature>
<organism evidence="3 4">
    <name type="scientific">Arthrobotrys musiformis</name>
    <dbReference type="NCBI Taxonomy" id="47236"/>
    <lineage>
        <taxon>Eukaryota</taxon>
        <taxon>Fungi</taxon>
        <taxon>Dikarya</taxon>
        <taxon>Ascomycota</taxon>
        <taxon>Pezizomycotina</taxon>
        <taxon>Orbiliomycetes</taxon>
        <taxon>Orbiliales</taxon>
        <taxon>Orbiliaceae</taxon>
        <taxon>Arthrobotrys</taxon>
    </lineage>
</organism>
<keyword evidence="4" id="KW-1185">Reference proteome</keyword>
<dbReference type="PANTHER" id="PTHR33048:SF47">
    <property type="entry name" value="INTEGRAL MEMBRANE PROTEIN-RELATED"/>
    <property type="match status" value="1"/>
</dbReference>
<feature type="compositionally biased region" description="Low complexity" evidence="1">
    <location>
        <begin position="102"/>
        <end position="131"/>
    </location>
</feature>
<dbReference type="PANTHER" id="PTHR33048">
    <property type="entry name" value="PTH11-LIKE INTEGRAL MEMBRANE PROTEIN (AFU_ORTHOLOGUE AFUA_5G11245)"/>
    <property type="match status" value="1"/>
</dbReference>
<keyword evidence="2" id="KW-0472">Membrane</keyword>
<keyword evidence="2" id="KW-0812">Transmembrane</keyword>
<reference evidence="3 4" key="1">
    <citation type="submission" date="2023-08" db="EMBL/GenBank/DDBJ databases">
        <authorList>
            <person name="Palmer J.M."/>
        </authorList>
    </citation>
    <scope>NUCLEOTIDE SEQUENCE [LARGE SCALE GENOMIC DNA]</scope>
    <source>
        <strain evidence="3 4">TWF481</strain>
    </source>
</reference>
<comment type="caution">
    <text evidence="3">The sequence shown here is derived from an EMBL/GenBank/DDBJ whole genome shotgun (WGS) entry which is preliminary data.</text>
</comment>
<feature type="compositionally biased region" description="Basic and acidic residues" evidence="1">
    <location>
        <begin position="169"/>
        <end position="178"/>
    </location>
</feature>
<feature type="region of interest" description="Disordered" evidence="1">
    <location>
        <begin position="165"/>
        <end position="189"/>
    </location>
</feature>
<protein>
    <submittedName>
        <fullName evidence="3">Uncharacterized protein</fullName>
    </submittedName>
</protein>
<evidence type="ECO:0000256" key="2">
    <source>
        <dbReference type="SAM" id="Phobius"/>
    </source>
</evidence>
<name>A0AAV9WK35_9PEZI</name>
<dbReference type="InterPro" id="IPR052337">
    <property type="entry name" value="SAT4-like"/>
</dbReference>
<keyword evidence="2" id="KW-1133">Transmembrane helix</keyword>
<proteinExistence type="predicted"/>
<gene>
    <name evidence="3" type="ORF">TWF481_004112</name>
</gene>
<dbReference type="AlphaFoldDB" id="A0AAV9WK35"/>
<accession>A0AAV9WK35</accession>
<evidence type="ECO:0000313" key="4">
    <source>
        <dbReference type="Proteomes" id="UP001370758"/>
    </source>
</evidence>
<dbReference type="EMBL" id="JAVHJL010000002">
    <property type="protein sequence ID" value="KAK6509362.1"/>
    <property type="molecule type" value="Genomic_DNA"/>
</dbReference>
<evidence type="ECO:0000256" key="1">
    <source>
        <dbReference type="SAM" id="MobiDB-lite"/>
    </source>
</evidence>
<dbReference type="Proteomes" id="UP001370758">
    <property type="component" value="Unassembled WGS sequence"/>
</dbReference>
<evidence type="ECO:0000313" key="3">
    <source>
        <dbReference type="EMBL" id="KAK6509362.1"/>
    </source>
</evidence>
<feature type="transmembrane region" description="Helical" evidence="2">
    <location>
        <begin position="14"/>
        <end position="34"/>
    </location>
</feature>